<sequence length="305" mass="30842">MSTTQQAPSGAGEVRSGQLEVNGGRIYYEVRGAGPLLLVVGQPMTSGPFGPVADLLAADHTVVTYDPHGVGRSTVDDPALDVTPEIEADDLAAVIEAVGDGPADVVGSSGGAVAALALALRRPDLLRTVVAHEPPVAELLPDAAYIRTAVDGVEAAYRAGGSGAGWGAFISLVMHHGPVTEAGVAPAAWPPPGAEPDDAAPEPAEAAGPPPEPNPKQQADDELFFTKMLKPFTGWRPPIEQLRASGPRIVVAVGAASGPEIAGRATRALAEALGTSAVELPGDHAGFMADPQGWARGVGEALAAP</sequence>
<gene>
    <name evidence="3" type="ORF">GCM10022236_05680</name>
</gene>
<keyword evidence="3" id="KW-0378">Hydrolase</keyword>
<dbReference type="PANTHER" id="PTHR43433:SF5">
    <property type="entry name" value="AB HYDROLASE-1 DOMAIN-CONTAINING PROTEIN"/>
    <property type="match status" value="1"/>
</dbReference>
<evidence type="ECO:0000313" key="4">
    <source>
        <dbReference type="Proteomes" id="UP001501490"/>
    </source>
</evidence>
<protein>
    <submittedName>
        <fullName evidence="3">Alpha/beta hydrolase</fullName>
    </submittedName>
</protein>
<feature type="domain" description="AB hydrolase-1" evidence="2">
    <location>
        <begin position="35"/>
        <end position="163"/>
    </location>
</feature>
<feature type="region of interest" description="Disordered" evidence="1">
    <location>
        <begin position="184"/>
        <end position="218"/>
    </location>
</feature>
<dbReference type="Pfam" id="PF00561">
    <property type="entry name" value="Abhydrolase_1"/>
    <property type="match status" value="1"/>
</dbReference>
<dbReference type="EMBL" id="BAABAB010000005">
    <property type="protein sequence ID" value="GAA3606658.1"/>
    <property type="molecule type" value="Genomic_DNA"/>
</dbReference>
<dbReference type="GO" id="GO:0016787">
    <property type="term" value="F:hydrolase activity"/>
    <property type="evidence" value="ECO:0007669"/>
    <property type="project" value="UniProtKB-KW"/>
</dbReference>
<comment type="caution">
    <text evidence="3">The sequence shown here is derived from an EMBL/GenBank/DDBJ whole genome shotgun (WGS) entry which is preliminary data.</text>
</comment>
<proteinExistence type="predicted"/>
<reference evidence="4" key="1">
    <citation type="journal article" date="2019" name="Int. J. Syst. Evol. Microbiol.">
        <title>The Global Catalogue of Microorganisms (GCM) 10K type strain sequencing project: providing services to taxonomists for standard genome sequencing and annotation.</title>
        <authorList>
            <consortium name="The Broad Institute Genomics Platform"/>
            <consortium name="The Broad Institute Genome Sequencing Center for Infectious Disease"/>
            <person name="Wu L."/>
            <person name="Ma J."/>
        </authorList>
    </citation>
    <scope>NUCLEOTIDE SEQUENCE [LARGE SCALE GENOMIC DNA]</scope>
    <source>
        <strain evidence="4">JCM 16929</strain>
    </source>
</reference>
<evidence type="ECO:0000313" key="3">
    <source>
        <dbReference type="EMBL" id="GAA3606658.1"/>
    </source>
</evidence>
<dbReference type="InterPro" id="IPR000073">
    <property type="entry name" value="AB_hydrolase_1"/>
</dbReference>
<dbReference type="InterPro" id="IPR029058">
    <property type="entry name" value="AB_hydrolase_fold"/>
</dbReference>
<accession>A0ABP6ZJK1</accession>
<evidence type="ECO:0000256" key="1">
    <source>
        <dbReference type="SAM" id="MobiDB-lite"/>
    </source>
</evidence>
<evidence type="ECO:0000259" key="2">
    <source>
        <dbReference type="Pfam" id="PF00561"/>
    </source>
</evidence>
<dbReference type="InterPro" id="IPR050471">
    <property type="entry name" value="AB_hydrolase"/>
</dbReference>
<dbReference type="PANTHER" id="PTHR43433">
    <property type="entry name" value="HYDROLASE, ALPHA/BETA FOLD FAMILY PROTEIN"/>
    <property type="match status" value="1"/>
</dbReference>
<keyword evidence="4" id="KW-1185">Reference proteome</keyword>
<dbReference type="Gene3D" id="3.40.50.1820">
    <property type="entry name" value="alpha/beta hydrolase"/>
    <property type="match status" value="1"/>
</dbReference>
<name>A0ABP6ZJK1_9ACTN</name>
<dbReference type="RefSeq" id="WP_344801568.1">
    <property type="nucleotide sequence ID" value="NZ_BAABAB010000005.1"/>
</dbReference>
<organism evidence="3 4">
    <name type="scientific">Microlunatus ginsengisoli</name>
    <dbReference type="NCBI Taxonomy" id="363863"/>
    <lineage>
        <taxon>Bacteria</taxon>
        <taxon>Bacillati</taxon>
        <taxon>Actinomycetota</taxon>
        <taxon>Actinomycetes</taxon>
        <taxon>Propionibacteriales</taxon>
        <taxon>Propionibacteriaceae</taxon>
        <taxon>Microlunatus</taxon>
    </lineage>
</organism>
<dbReference type="SUPFAM" id="SSF53474">
    <property type="entry name" value="alpha/beta-Hydrolases"/>
    <property type="match status" value="1"/>
</dbReference>
<dbReference type="Proteomes" id="UP001501490">
    <property type="component" value="Unassembled WGS sequence"/>
</dbReference>